<dbReference type="OrthoDB" id="10253869at2759"/>
<feature type="domain" description="AMP-binding enzyme C-terminal" evidence="1">
    <location>
        <begin position="21"/>
        <end position="67"/>
    </location>
</feature>
<dbReference type="EMBL" id="JABSTR010000001">
    <property type="protein sequence ID" value="KAH9359693.1"/>
    <property type="molecule type" value="Genomic_DNA"/>
</dbReference>
<dbReference type="SUPFAM" id="SSF56801">
    <property type="entry name" value="Acetyl-CoA synthetase-like"/>
    <property type="match status" value="1"/>
</dbReference>
<comment type="caution">
    <text evidence="2">The sequence shown here is derived from an EMBL/GenBank/DDBJ whole genome shotgun (WGS) entry which is preliminary data.</text>
</comment>
<evidence type="ECO:0000259" key="1">
    <source>
        <dbReference type="Pfam" id="PF13193"/>
    </source>
</evidence>
<reference evidence="2 3" key="1">
    <citation type="journal article" date="2020" name="Cell">
        <title>Large-Scale Comparative Analyses of Tick Genomes Elucidate Their Genetic Diversity and Vector Capacities.</title>
        <authorList>
            <consortium name="Tick Genome and Microbiome Consortium (TIGMIC)"/>
            <person name="Jia N."/>
            <person name="Wang J."/>
            <person name="Shi W."/>
            <person name="Du L."/>
            <person name="Sun Y."/>
            <person name="Zhan W."/>
            <person name="Jiang J.F."/>
            <person name="Wang Q."/>
            <person name="Zhang B."/>
            <person name="Ji P."/>
            <person name="Bell-Sakyi L."/>
            <person name="Cui X.M."/>
            <person name="Yuan T.T."/>
            <person name="Jiang B.G."/>
            <person name="Yang W.F."/>
            <person name="Lam T.T."/>
            <person name="Chang Q.C."/>
            <person name="Ding S.J."/>
            <person name="Wang X.J."/>
            <person name="Zhu J.G."/>
            <person name="Ruan X.D."/>
            <person name="Zhao L."/>
            <person name="Wei J.T."/>
            <person name="Ye R.Z."/>
            <person name="Que T.C."/>
            <person name="Du C.H."/>
            <person name="Zhou Y.H."/>
            <person name="Cheng J.X."/>
            <person name="Dai P.F."/>
            <person name="Guo W.B."/>
            <person name="Han X.H."/>
            <person name="Huang E.J."/>
            <person name="Li L.F."/>
            <person name="Wei W."/>
            <person name="Gao Y.C."/>
            <person name="Liu J.Z."/>
            <person name="Shao H.Z."/>
            <person name="Wang X."/>
            <person name="Wang C.C."/>
            <person name="Yang T.C."/>
            <person name="Huo Q.B."/>
            <person name="Li W."/>
            <person name="Chen H.Y."/>
            <person name="Chen S.E."/>
            <person name="Zhou L.G."/>
            <person name="Ni X.B."/>
            <person name="Tian J.H."/>
            <person name="Sheng Y."/>
            <person name="Liu T."/>
            <person name="Pan Y.S."/>
            <person name="Xia L.Y."/>
            <person name="Li J."/>
            <person name="Zhao F."/>
            <person name="Cao W.C."/>
        </authorList>
    </citation>
    <scope>NUCLEOTIDE SEQUENCE [LARGE SCALE GENOMIC DNA]</scope>
    <source>
        <strain evidence="2">HaeL-2018</strain>
    </source>
</reference>
<proteinExistence type="predicted"/>
<name>A0A9J6F9V2_HAELO</name>
<evidence type="ECO:0000313" key="2">
    <source>
        <dbReference type="EMBL" id="KAH9359693.1"/>
    </source>
</evidence>
<dbReference type="Pfam" id="PF13193">
    <property type="entry name" value="AMP-binding_C"/>
    <property type="match status" value="1"/>
</dbReference>
<gene>
    <name evidence="2" type="ORF">HPB48_021264</name>
</gene>
<dbReference type="InterPro" id="IPR025110">
    <property type="entry name" value="AMP-bd_C"/>
</dbReference>
<dbReference type="AlphaFoldDB" id="A0A9J6F9V2"/>
<protein>
    <recommendedName>
        <fullName evidence="1">AMP-binding enzyme C-terminal domain-containing protein</fullName>
    </recommendedName>
</protein>
<dbReference type="Proteomes" id="UP000821853">
    <property type="component" value="Chromosome 1"/>
</dbReference>
<accession>A0A9J6F9V2</accession>
<keyword evidence="3" id="KW-1185">Reference proteome</keyword>
<evidence type="ECO:0000313" key="3">
    <source>
        <dbReference type="Proteomes" id="UP000821853"/>
    </source>
</evidence>
<dbReference type="InterPro" id="IPR045851">
    <property type="entry name" value="AMP-bd_C_sf"/>
</dbReference>
<dbReference type="VEuPathDB" id="VectorBase:HLOH_047915"/>
<dbReference type="Gene3D" id="3.30.300.30">
    <property type="match status" value="1"/>
</dbReference>
<sequence>MIKCMDNQVVPSEIELLVSSLCPGVQEICVVGLPHPEYGEVATAFVILKKDYVGKVTADDIKNIVAGEPIYRPLLMLSSLSKYDMVHASALAELAEVNIFLPSLLLTHWRAFERAIHSNLFTTPSKCTKVSRHYHKSWKSLN</sequence>
<organism evidence="2 3">
    <name type="scientific">Haemaphysalis longicornis</name>
    <name type="common">Bush tick</name>
    <dbReference type="NCBI Taxonomy" id="44386"/>
    <lineage>
        <taxon>Eukaryota</taxon>
        <taxon>Metazoa</taxon>
        <taxon>Ecdysozoa</taxon>
        <taxon>Arthropoda</taxon>
        <taxon>Chelicerata</taxon>
        <taxon>Arachnida</taxon>
        <taxon>Acari</taxon>
        <taxon>Parasitiformes</taxon>
        <taxon>Ixodida</taxon>
        <taxon>Ixodoidea</taxon>
        <taxon>Ixodidae</taxon>
        <taxon>Haemaphysalinae</taxon>
        <taxon>Haemaphysalis</taxon>
    </lineage>
</organism>